<reference evidence="1 2" key="1">
    <citation type="submission" date="2024-01" db="EMBL/GenBank/DDBJ databases">
        <title>The genomes of 5 underutilized Papilionoideae crops provide insights into root nodulation and disease resistanc.</title>
        <authorList>
            <person name="Jiang F."/>
        </authorList>
    </citation>
    <scope>NUCLEOTIDE SEQUENCE [LARGE SCALE GENOMIC DNA]</scope>
    <source>
        <strain evidence="1">DUOXIRENSHENG_FW03</strain>
        <tissue evidence="1">Leaves</tissue>
    </source>
</reference>
<organism evidence="1 2">
    <name type="scientific">Psophocarpus tetragonolobus</name>
    <name type="common">Winged bean</name>
    <name type="synonym">Dolichos tetragonolobus</name>
    <dbReference type="NCBI Taxonomy" id="3891"/>
    <lineage>
        <taxon>Eukaryota</taxon>
        <taxon>Viridiplantae</taxon>
        <taxon>Streptophyta</taxon>
        <taxon>Embryophyta</taxon>
        <taxon>Tracheophyta</taxon>
        <taxon>Spermatophyta</taxon>
        <taxon>Magnoliopsida</taxon>
        <taxon>eudicotyledons</taxon>
        <taxon>Gunneridae</taxon>
        <taxon>Pentapetalae</taxon>
        <taxon>rosids</taxon>
        <taxon>fabids</taxon>
        <taxon>Fabales</taxon>
        <taxon>Fabaceae</taxon>
        <taxon>Papilionoideae</taxon>
        <taxon>50 kb inversion clade</taxon>
        <taxon>NPAAA clade</taxon>
        <taxon>indigoferoid/millettioid clade</taxon>
        <taxon>Phaseoleae</taxon>
        <taxon>Psophocarpus</taxon>
    </lineage>
</organism>
<name>A0AAN9XKA8_PSOTE</name>
<keyword evidence="2" id="KW-1185">Reference proteome</keyword>
<accession>A0AAN9XKA8</accession>
<protein>
    <submittedName>
        <fullName evidence="1">Uncharacterized protein</fullName>
    </submittedName>
</protein>
<dbReference type="AlphaFoldDB" id="A0AAN9XKA8"/>
<sequence>MLENRFVGLDKETMTGSARGKAMLDDAVKGAPSGASRALGKSRTHQLPAVVQARVRLAEDKWCTTSIKNEWSTSTIAASCPRSRLCGTRS</sequence>
<dbReference type="EMBL" id="JAYMYS010000004">
    <property type="protein sequence ID" value="KAK7396027.1"/>
    <property type="molecule type" value="Genomic_DNA"/>
</dbReference>
<proteinExistence type="predicted"/>
<dbReference type="Proteomes" id="UP001386955">
    <property type="component" value="Unassembled WGS sequence"/>
</dbReference>
<gene>
    <name evidence="1" type="ORF">VNO78_16719</name>
</gene>
<evidence type="ECO:0000313" key="2">
    <source>
        <dbReference type="Proteomes" id="UP001386955"/>
    </source>
</evidence>
<comment type="caution">
    <text evidence="1">The sequence shown here is derived from an EMBL/GenBank/DDBJ whole genome shotgun (WGS) entry which is preliminary data.</text>
</comment>
<evidence type="ECO:0000313" key="1">
    <source>
        <dbReference type="EMBL" id="KAK7396027.1"/>
    </source>
</evidence>